<accession>A0ABQ9TAE1</accession>
<dbReference type="Proteomes" id="UP001266305">
    <property type="component" value="Unassembled WGS sequence"/>
</dbReference>
<gene>
    <name evidence="1" type="ORF">P7K49_039697</name>
</gene>
<evidence type="ECO:0000313" key="2">
    <source>
        <dbReference type="Proteomes" id="UP001266305"/>
    </source>
</evidence>
<evidence type="ECO:0000313" key="1">
    <source>
        <dbReference type="EMBL" id="KAK2081686.1"/>
    </source>
</evidence>
<keyword evidence="2" id="KW-1185">Reference proteome</keyword>
<dbReference type="EMBL" id="JASSZA010000149">
    <property type="protein sequence ID" value="KAK2081686.1"/>
    <property type="molecule type" value="Genomic_DNA"/>
</dbReference>
<comment type="caution">
    <text evidence="1">The sequence shown here is derived from an EMBL/GenBank/DDBJ whole genome shotgun (WGS) entry which is preliminary data.</text>
</comment>
<protein>
    <submittedName>
        <fullName evidence="1">Uncharacterized protein</fullName>
    </submittedName>
</protein>
<name>A0ABQ9TAE1_SAGOE</name>
<sequence>YSLFACQGSDPLARFCPVAAELPSAVESSRLLGVSLLWQVASAKAGCFGPGRYFNRGGLCQRWWTSLPHWAAPS</sequence>
<organism evidence="1 2">
    <name type="scientific">Saguinus oedipus</name>
    <name type="common">Cotton-top tamarin</name>
    <name type="synonym">Oedipomidas oedipus</name>
    <dbReference type="NCBI Taxonomy" id="9490"/>
    <lineage>
        <taxon>Eukaryota</taxon>
        <taxon>Metazoa</taxon>
        <taxon>Chordata</taxon>
        <taxon>Craniata</taxon>
        <taxon>Vertebrata</taxon>
        <taxon>Euteleostomi</taxon>
        <taxon>Mammalia</taxon>
        <taxon>Eutheria</taxon>
        <taxon>Euarchontoglires</taxon>
        <taxon>Primates</taxon>
        <taxon>Haplorrhini</taxon>
        <taxon>Platyrrhini</taxon>
        <taxon>Cebidae</taxon>
        <taxon>Callitrichinae</taxon>
        <taxon>Saguinus</taxon>
    </lineage>
</organism>
<feature type="non-terminal residue" evidence="1">
    <location>
        <position position="1"/>
    </location>
</feature>
<proteinExistence type="predicted"/>
<reference evidence="1 2" key="1">
    <citation type="submission" date="2023-05" db="EMBL/GenBank/DDBJ databases">
        <title>B98-5 Cell Line De Novo Hybrid Assembly: An Optical Mapping Approach.</title>
        <authorList>
            <person name="Kananen K."/>
            <person name="Auerbach J.A."/>
            <person name="Kautto E."/>
            <person name="Blachly J.S."/>
        </authorList>
    </citation>
    <scope>NUCLEOTIDE SEQUENCE [LARGE SCALE GENOMIC DNA]</scope>
    <source>
        <strain evidence="1">B95-8</strain>
        <tissue evidence="1">Cell line</tissue>
    </source>
</reference>